<dbReference type="Proteomes" id="UP000054997">
    <property type="component" value="Unassembled WGS sequence"/>
</dbReference>
<protein>
    <submittedName>
        <fullName evidence="1">Uncharacterized protein</fullName>
    </submittedName>
</protein>
<reference evidence="1 2" key="1">
    <citation type="submission" date="2015-11" db="EMBL/GenBank/DDBJ databases">
        <title>Genomic analysis of 38 Legionella species identifies large and diverse effector repertoires.</title>
        <authorList>
            <person name="Burstein D."/>
            <person name="Amaro F."/>
            <person name="Zusman T."/>
            <person name="Lifshitz Z."/>
            <person name="Cohen O."/>
            <person name="Gilbert J.A."/>
            <person name="Pupko T."/>
            <person name="Shuman H.A."/>
            <person name="Segal G."/>
        </authorList>
    </citation>
    <scope>NUCLEOTIDE SEQUENCE [LARGE SCALE GENOMIC DNA]</scope>
    <source>
        <strain evidence="1 2">ATCC 49505</strain>
    </source>
</reference>
<accession>A0A0W0VUF8</accession>
<comment type="caution">
    <text evidence="1">The sequence shown here is derived from an EMBL/GenBank/DDBJ whole genome shotgun (WGS) entry which is preliminary data.</text>
</comment>
<dbReference type="RefSeq" id="WP_058528242.1">
    <property type="nucleotide sequence ID" value="NZ_CAAAHZ010000013.1"/>
</dbReference>
<organism evidence="1 2">
    <name type="scientific">Legionella londiniensis</name>
    <dbReference type="NCBI Taxonomy" id="45068"/>
    <lineage>
        <taxon>Bacteria</taxon>
        <taxon>Pseudomonadati</taxon>
        <taxon>Pseudomonadota</taxon>
        <taxon>Gammaproteobacteria</taxon>
        <taxon>Legionellales</taxon>
        <taxon>Legionellaceae</taxon>
        <taxon>Legionella</taxon>
    </lineage>
</organism>
<dbReference type="OrthoDB" id="5650038at2"/>
<sequence>MPLLEGSLNWLVSDASRLEARIKFDIKQLECHLKMAVERQGEALKPDSRAKQIVLSLIKSYRDYLFILGVDENNPIPAQHFGTNKTNNTLQQCYEHILDLQSSLPRLQSQQEKIIQLGLLLGQYQSLADLIAKSTVKDFPKEEKQINAHLKNLLAANMPESWLNAMAGLAGACTSSRLDLKLWLDMLPAEQLLKLSHGFHKQEFLDAIHAVFFYKLHPQYLFLKRLHPEKLISIKARLTGFYQFIESLQAALMHILEEKNIAKLRDLLFHGDELPVGIEIEVNTAYRHSIQILLKSLPFCFSSGKNEEIFMYIEEVFRAYKFWFNPSRLIDAIMVLKQKIASEHPDKASEFYQQMRELYGQLATTDCLDLYGYFANKASCYLMRTLLSIQQNDNHPWLPELTEQEKQAINNMYEDLNCVMEALREELVSRNIVTKPYDRHLSGKKISPGQRIRAAVIRILSLYSKKMANNNSKLEHLFALLEDHG</sequence>
<gene>
    <name evidence="1" type="ORF">Llon_0235</name>
</gene>
<dbReference type="PATRIC" id="fig|45068.5.peg.247"/>
<proteinExistence type="predicted"/>
<evidence type="ECO:0000313" key="1">
    <source>
        <dbReference type="EMBL" id="KTD23350.1"/>
    </source>
</evidence>
<name>A0A0W0VUF8_9GAMM</name>
<keyword evidence="2" id="KW-1185">Reference proteome</keyword>
<evidence type="ECO:0000313" key="2">
    <source>
        <dbReference type="Proteomes" id="UP000054997"/>
    </source>
</evidence>
<dbReference type="EMBL" id="LNYK01000001">
    <property type="protein sequence ID" value="KTD23350.1"/>
    <property type="molecule type" value="Genomic_DNA"/>
</dbReference>
<dbReference type="AlphaFoldDB" id="A0A0W0VUF8"/>